<dbReference type="InterPro" id="IPR007357">
    <property type="entry name" value="PhrB-like"/>
</dbReference>
<reference evidence="1 2" key="2">
    <citation type="journal article" date="2017" name="Antonie Van Leeuwenhoek">
        <title>Rhizobium rhizosphaerae sp. nov., a novel species isolated from rice rhizosphere.</title>
        <authorList>
            <person name="Zhao J.J."/>
            <person name="Zhang J."/>
            <person name="Zhang R.J."/>
            <person name="Zhang C.W."/>
            <person name="Yin H.Q."/>
            <person name="Zhang X.X."/>
        </authorList>
    </citation>
    <scope>NUCLEOTIDE SEQUENCE [LARGE SCALE GENOMIC DNA]</scope>
    <source>
        <strain evidence="1 2">ACAM 611</strain>
    </source>
</reference>
<dbReference type="InterPro" id="IPR052551">
    <property type="entry name" value="UV-DNA_repair_photolyase"/>
</dbReference>
<gene>
    <name evidence="1" type="ORF">GPUN_0818</name>
</gene>
<dbReference type="Gene3D" id="3.40.50.620">
    <property type="entry name" value="HUPs"/>
    <property type="match status" value="1"/>
</dbReference>
<dbReference type="Gene3D" id="1.25.40.80">
    <property type="match status" value="1"/>
</dbReference>
<dbReference type="SUPFAM" id="SSF48173">
    <property type="entry name" value="Cryptochrome/photolyase FAD-binding domain"/>
    <property type="match status" value="1"/>
</dbReference>
<keyword evidence="1" id="KW-0456">Lyase</keyword>
<dbReference type="Gene3D" id="1.10.10.1710">
    <property type="entry name" value="Deoxyribodipyrimidine photolyase-related"/>
    <property type="match status" value="1"/>
</dbReference>
<dbReference type="Proteomes" id="UP000053586">
    <property type="component" value="Unassembled WGS sequence"/>
</dbReference>
<dbReference type="PANTHER" id="PTHR38657:SF1">
    <property type="entry name" value="SLR1343 PROTEIN"/>
    <property type="match status" value="1"/>
</dbReference>
<protein>
    <submittedName>
        <fullName evidence="1">Deoxyribodipyrimidine photolyase-related protein</fullName>
    </submittedName>
</protein>
<name>H5T9H6_9ALTE</name>
<dbReference type="InterPro" id="IPR036134">
    <property type="entry name" value="Crypto/Photolyase_FAD-like_sf"/>
</dbReference>
<comment type="caution">
    <text evidence="1">The sequence shown here is derived from an EMBL/GenBank/DDBJ whole genome shotgun (WGS) entry which is preliminary data.</text>
</comment>
<organism evidence="1 2">
    <name type="scientific">Glaciecola punicea ACAM 611</name>
    <dbReference type="NCBI Taxonomy" id="1121923"/>
    <lineage>
        <taxon>Bacteria</taxon>
        <taxon>Pseudomonadati</taxon>
        <taxon>Pseudomonadota</taxon>
        <taxon>Gammaproteobacteria</taxon>
        <taxon>Alteromonadales</taxon>
        <taxon>Alteromonadaceae</taxon>
        <taxon>Glaciecola</taxon>
    </lineage>
</organism>
<evidence type="ECO:0000313" key="2">
    <source>
        <dbReference type="Proteomes" id="UP000053586"/>
    </source>
</evidence>
<keyword evidence="2" id="KW-1185">Reference proteome</keyword>
<dbReference type="RefSeq" id="WP_006003561.1">
    <property type="nucleotide sequence ID" value="NZ_BAET01000007.1"/>
</dbReference>
<evidence type="ECO:0000313" key="1">
    <source>
        <dbReference type="EMBL" id="GAB54953.1"/>
    </source>
</evidence>
<dbReference type="OrthoDB" id="5288100at2"/>
<dbReference type="STRING" id="56804.BAE46_00445"/>
<accession>H5T9H6</accession>
<dbReference type="AlphaFoldDB" id="H5T9H6"/>
<dbReference type="Gene3D" id="1.10.579.10">
    <property type="entry name" value="DNA Cyclobutane Dipyrimidine Photolyase, subunit A, domain 3"/>
    <property type="match status" value="1"/>
</dbReference>
<dbReference type="Pfam" id="PF04244">
    <property type="entry name" value="DPRP"/>
    <property type="match status" value="1"/>
</dbReference>
<dbReference type="PANTHER" id="PTHR38657">
    <property type="entry name" value="SLR1343 PROTEIN"/>
    <property type="match status" value="1"/>
</dbReference>
<dbReference type="InterPro" id="IPR014729">
    <property type="entry name" value="Rossmann-like_a/b/a_fold"/>
</dbReference>
<dbReference type="eggNOG" id="COG3046">
    <property type="taxonomic scope" value="Bacteria"/>
</dbReference>
<sequence>MSTLCLLLGDHLSLNMSSLSSINKQTDTVLLCEVKAEATYVKHHKAKIAFLFSAMRHFAISLQDNGYKVEYVHYNDENNQGSLFAQVQYMVKQLGIEKVVLAKPGEYRLFQDVETWTAKLNIPVVVRDDNRFMASEQDFTDWAEGKKQYRMEFFYREVRRRFNILMDDKQPVGGKWNFDADNREKLPKNLSPPEPTTFPPDAMTKDVIALVKEEFGDHFGDINDFHYAVTREQALEVLKVFIADRLPKFGTYQDAMVQDQAWMYHSHVSFYINAGMLHPEEAILAAQEAYYSGHAPINSVEGFIRQILGWREYMRGFYWYFMPGLKTDNYLQAVNALPEFYWDGKTDMNCLSQCVKQTKEHAYAHHIQRLMVLGNFALLAGLDPEQVNEWYLIVYADAYEWVELPNVSGMILYSDGGHLASKPYAASGSYINKMSNYCSHCHYSVKEKTGPQACPFNYLYWGFINKHKDKFEKNPRMAMIYRTMAKMDQTKLGHMLDDADKFIIKLEQNEKV</sequence>
<dbReference type="GO" id="GO:0016829">
    <property type="term" value="F:lyase activity"/>
    <property type="evidence" value="ECO:0007669"/>
    <property type="project" value="UniProtKB-KW"/>
</dbReference>
<dbReference type="EMBL" id="BAET01000007">
    <property type="protein sequence ID" value="GAB54953.1"/>
    <property type="molecule type" value="Genomic_DNA"/>
</dbReference>
<proteinExistence type="predicted"/>
<reference evidence="1 2" key="1">
    <citation type="journal article" date="2012" name="J. Bacteriol.">
        <title>Genome sequence of proteorhodopsin-containing sea ice bacterium Glaciecola punicea ACAM 611T.</title>
        <authorList>
            <person name="Qin Q.-L."/>
            <person name="Xie B.-B."/>
            <person name="Shu Y.-L."/>
            <person name="Rong J.-C."/>
            <person name="Zhao D.-L."/>
            <person name="Zhang X.-Y."/>
            <person name="Chen X.-L."/>
            <person name="Zhou B.-C."/>
            <person name="Zhanga Y.-Z."/>
        </authorList>
    </citation>
    <scope>NUCLEOTIDE SEQUENCE [LARGE SCALE GENOMIC DNA]</scope>
    <source>
        <strain evidence="1 2">ACAM 611</strain>
    </source>
</reference>